<protein>
    <submittedName>
        <fullName evidence="1">VOC family protein</fullName>
    </submittedName>
</protein>
<accession>A0ABY3W7P2</accession>
<evidence type="ECO:0000313" key="2">
    <source>
        <dbReference type="Proteomes" id="UP000829069"/>
    </source>
</evidence>
<keyword evidence="2" id="KW-1185">Reference proteome</keyword>
<gene>
    <name evidence="1" type="ORF">MNQ99_16550</name>
</gene>
<name>A0ABY3W7P2_9MICC</name>
<dbReference type="Proteomes" id="UP000829069">
    <property type="component" value="Chromosome"/>
</dbReference>
<reference evidence="1 2" key="1">
    <citation type="submission" date="2022-03" db="EMBL/GenBank/DDBJ databases">
        <title>Isotopic signatures of nitrous oxide derived from detoxification processes.</title>
        <authorList>
            <person name="Behrendt U."/>
            <person name="Buchen C."/>
            <person name="Well R."/>
            <person name="Ulrich A."/>
            <person name="Rohe L."/>
            <person name="Kolb S."/>
            <person name="Schloter M."/>
            <person name="Horn M.A."/>
            <person name="Augustin J."/>
        </authorList>
    </citation>
    <scope>NUCLEOTIDE SEQUENCE [LARGE SCALE GENOMIC DNA]</scope>
    <source>
        <strain evidence="1 2">S4-C24</strain>
    </source>
</reference>
<dbReference type="InterPro" id="IPR029068">
    <property type="entry name" value="Glyas_Bleomycin-R_OHBP_Dase"/>
</dbReference>
<organism evidence="1 2">
    <name type="scientific">Arthrobacter sulfonylureivorans</name>
    <dbReference type="NCBI Taxonomy" id="2486855"/>
    <lineage>
        <taxon>Bacteria</taxon>
        <taxon>Bacillati</taxon>
        <taxon>Actinomycetota</taxon>
        <taxon>Actinomycetes</taxon>
        <taxon>Micrococcales</taxon>
        <taxon>Micrococcaceae</taxon>
        <taxon>Arthrobacter</taxon>
    </lineage>
</organism>
<evidence type="ECO:0000313" key="1">
    <source>
        <dbReference type="EMBL" id="UNK45506.1"/>
    </source>
</evidence>
<dbReference type="SUPFAM" id="SSF54593">
    <property type="entry name" value="Glyoxalase/Bleomycin resistance protein/Dihydroxybiphenyl dioxygenase"/>
    <property type="match status" value="1"/>
</dbReference>
<proteinExistence type="predicted"/>
<dbReference type="Gene3D" id="3.10.180.10">
    <property type="entry name" value="2,3-Dihydroxybiphenyl 1,2-Dioxygenase, domain 1"/>
    <property type="match status" value="1"/>
</dbReference>
<dbReference type="RefSeq" id="WP_241913714.1">
    <property type="nucleotide sequence ID" value="NZ_CP093326.1"/>
</dbReference>
<dbReference type="EMBL" id="CP093326">
    <property type="protein sequence ID" value="UNK45506.1"/>
    <property type="molecule type" value="Genomic_DNA"/>
</dbReference>
<sequence length="246" mass="26038">MLRVRPVVFTSRIEPWRELLTAAGLVYAADDGGAWLEFDAASGRLGLRRVDAGDPADGHVRLGFEVRDLDEFARRTAADGTKAAIEDADHGRTVRITAPSGFSFLADPASPSFGNHPGPDQPDPALAVRPVWVTPDVPGAVATLRGIGAHPRFGDAGEWADFAAKNGGLVAVRHGAAEQLELSFEYDDDLTALRDRLTAAGITGSVADEAAGQALLVEHPDGAKPAIRMLRFTVRPDASSRPADTD</sequence>